<feature type="region of interest" description="Disordered" evidence="1">
    <location>
        <begin position="241"/>
        <end position="399"/>
    </location>
</feature>
<organism evidence="3 4">
    <name type="scientific">Mycolicibacterium hippocampi</name>
    <dbReference type="NCBI Taxonomy" id="659824"/>
    <lineage>
        <taxon>Bacteria</taxon>
        <taxon>Bacillati</taxon>
        <taxon>Actinomycetota</taxon>
        <taxon>Actinomycetes</taxon>
        <taxon>Mycobacteriales</taxon>
        <taxon>Mycobacteriaceae</taxon>
        <taxon>Mycolicibacterium</taxon>
    </lineage>
</organism>
<evidence type="ECO:0000256" key="2">
    <source>
        <dbReference type="SAM" id="SignalP"/>
    </source>
</evidence>
<feature type="signal peptide" evidence="2">
    <location>
        <begin position="1"/>
        <end position="22"/>
    </location>
</feature>
<keyword evidence="2" id="KW-0732">Signal</keyword>
<sequence length="399" mass="41039">MLHSTVAALIVGCAGVHPVATAAEVDHRSTQQAVQLAAVPSPFEVYPRVFGEASRNADNLRAQFLKAPFPILRVTRSNQDAAVRDAVVALAAGDLAAAVVAAIDAIVQPFKTIAAALSYLGESIRDSPDRFVYGLVAAASPLINGVAATGKALWDIVEAAFELDVVGVVNAVLNVPATILDGVLNGEYARLGPLVLPGLLSMGNEVNMGPGLPSFLIALGQDIAKSIPIRSSTINALATVDSDVSSTQAPTTDERAIPSLPTAEEIDQVSTEPADADSTSVTDSDPSELGQESSGVLEGEEDASEPETPVGVDDAEITTDPLELDQESSGVLDGEEDPSDSEMTEGVDEPEINTESNSGDESETAGDTAPVDRGTGEAKSSSVTDRGARSGERESVGAP</sequence>
<gene>
    <name evidence="3" type="ORF">MHIP_04860</name>
</gene>
<feature type="chain" id="PRO_5029456882" description="PE-PGRS family protein" evidence="2">
    <location>
        <begin position="23"/>
        <end position="399"/>
    </location>
</feature>
<feature type="compositionally biased region" description="Basic and acidic residues" evidence="1">
    <location>
        <begin position="386"/>
        <end position="399"/>
    </location>
</feature>
<feature type="compositionally biased region" description="Acidic residues" evidence="1">
    <location>
        <begin position="313"/>
        <end position="326"/>
    </location>
</feature>
<evidence type="ECO:0000313" key="3">
    <source>
        <dbReference type="EMBL" id="GFH00003.1"/>
    </source>
</evidence>
<proteinExistence type="predicted"/>
<feature type="compositionally biased region" description="Acidic residues" evidence="1">
    <location>
        <begin position="333"/>
        <end position="364"/>
    </location>
</feature>
<reference evidence="3 4" key="1">
    <citation type="journal article" date="2019" name="Emerg. Microbes Infect.">
        <title>Comprehensive subspecies identification of 175 nontuberculous mycobacteria species based on 7547 genomic profiles.</title>
        <authorList>
            <person name="Matsumoto Y."/>
            <person name="Kinjo T."/>
            <person name="Motooka D."/>
            <person name="Nabeya D."/>
            <person name="Jung N."/>
            <person name="Uechi K."/>
            <person name="Horii T."/>
            <person name="Iida T."/>
            <person name="Fujita J."/>
            <person name="Nakamura S."/>
        </authorList>
    </citation>
    <scope>NUCLEOTIDE SEQUENCE [LARGE SCALE GENOMIC DNA]</scope>
    <source>
        <strain evidence="3 4">JCM 30996</strain>
    </source>
</reference>
<dbReference type="Proteomes" id="UP000465304">
    <property type="component" value="Unassembled WGS sequence"/>
</dbReference>
<accession>A0A7I9ZGP5</accession>
<evidence type="ECO:0008006" key="5">
    <source>
        <dbReference type="Google" id="ProtNLM"/>
    </source>
</evidence>
<dbReference type="EMBL" id="BLLB01000002">
    <property type="protein sequence ID" value="GFH00003.1"/>
    <property type="molecule type" value="Genomic_DNA"/>
</dbReference>
<name>A0A7I9ZGP5_9MYCO</name>
<evidence type="ECO:0000256" key="1">
    <source>
        <dbReference type="SAM" id="MobiDB-lite"/>
    </source>
</evidence>
<dbReference type="AlphaFoldDB" id="A0A7I9ZGP5"/>
<comment type="caution">
    <text evidence="3">The sequence shown here is derived from an EMBL/GenBank/DDBJ whole genome shotgun (WGS) entry which is preliminary data.</text>
</comment>
<protein>
    <recommendedName>
        <fullName evidence="5">PE-PGRS family protein</fullName>
    </recommendedName>
</protein>
<evidence type="ECO:0000313" key="4">
    <source>
        <dbReference type="Proteomes" id="UP000465304"/>
    </source>
</evidence>
<keyword evidence="4" id="KW-1185">Reference proteome</keyword>
<feature type="compositionally biased region" description="Polar residues" evidence="1">
    <location>
        <begin position="241"/>
        <end position="251"/>
    </location>
</feature>